<sequence length="392" mass="43341">MRIGVFSDSYRPYVSGVVLSIETFSRELAHLGHEIFVFAPEYPQVKGEREPHIFRFPSFHTPINPEFYIALPFLWAARKYASGIGLDLVHVHSPFMLGQVGVNLARYLNIPAVFTYHTLYDQYMHYAPLAGQITKKGMVKYASNFCNRCDLVITPTEVIKEMIQGHGVKKPVIAIPTGVYPERFQAGDPGFLNKNFGISQDTKVLLFVGRIGKEKNLSFLLRAFALIAEQERDAVLVLVGSGPEETVLHYSAMDLGIGERVIFTGKLPPETVAGAYRSADIFVFPSVTETQGLVLVEAMAAGLPVVAKAAYGSLAMVEDGITGFLCQGEEDEFAEKTLSILSDPELKLRMSESALRKAEELAADKMALRLESAYLALINGNHDKLWQMGEEG</sequence>
<dbReference type="SUPFAM" id="SSF53756">
    <property type="entry name" value="UDP-Glycosyltransferase/glycogen phosphorylase"/>
    <property type="match status" value="1"/>
</dbReference>
<reference evidence="4" key="1">
    <citation type="submission" date="2015-01" db="EMBL/GenBank/DDBJ databases">
        <authorList>
            <person name="Manzoor Shahid"/>
            <person name="Zubair Saima"/>
        </authorList>
    </citation>
    <scope>NUCLEOTIDE SEQUENCE [LARGE SCALE GENOMIC DNA]</scope>
    <source>
        <strain evidence="4">Sp3</strain>
    </source>
</reference>
<keyword evidence="4" id="KW-1185">Reference proteome</keyword>
<gene>
    <name evidence="3" type="ORF">SSCH_470012</name>
</gene>
<dbReference type="Proteomes" id="UP000046155">
    <property type="component" value="Unassembled WGS sequence"/>
</dbReference>
<dbReference type="RefSeq" id="WP_044665340.1">
    <property type="nucleotide sequence ID" value="NZ_CDRZ01000244.1"/>
</dbReference>
<dbReference type="PANTHER" id="PTHR45947:SF3">
    <property type="entry name" value="SULFOQUINOVOSYL TRANSFERASE SQD2"/>
    <property type="match status" value="1"/>
</dbReference>
<feature type="domain" description="Glycosyltransferase subfamily 4-like N-terminal" evidence="2">
    <location>
        <begin position="14"/>
        <end position="183"/>
    </location>
</feature>
<protein>
    <submittedName>
        <fullName evidence="3">Glycosyl transferase, group 1</fullName>
    </submittedName>
</protein>
<dbReference type="PANTHER" id="PTHR45947">
    <property type="entry name" value="SULFOQUINOVOSYL TRANSFERASE SQD2"/>
    <property type="match status" value="1"/>
</dbReference>
<dbReference type="AlphaFoldDB" id="A0A0B7MFJ6"/>
<dbReference type="CDD" id="cd03817">
    <property type="entry name" value="GT4_UGDG-like"/>
    <property type="match status" value="1"/>
</dbReference>
<name>A0A0B7MFJ6_9FIRM</name>
<evidence type="ECO:0000259" key="1">
    <source>
        <dbReference type="Pfam" id="PF00534"/>
    </source>
</evidence>
<evidence type="ECO:0000313" key="3">
    <source>
        <dbReference type="EMBL" id="CEO89384.1"/>
    </source>
</evidence>
<dbReference type="Pfam" id="PF13439">
    <property type="entry name" value="Glyco_transf_4"/>
    <property type="match status" value="1"/>
</dbReference>
<dbReference type="GO" id="GO:0016757">
    <property type="term" value="F:glycosyltransferase activity"/>
    <property type="evidence" value="ECO:0007669"/>
    <property type="project" value="InterPro"/>
</dbReference>
<proteinExistence type="predicted"/>
<dbReference type="InterPro" id="IPR001296">
    <property type="entry name" value="Glyco_trans_1"/>
</dbReference>
<dbReference type="InterPro" id="IPR050194">
    <property type="entry name" value="Glycosyltransferase_grp1"/>
</dbReference>
<keyword evidence="3" id="KW-0808">Transferase</keyword>
<accession>A0A0B7MFJ6</accession>
<evidence type="ECO:0000259" key="2">
    <source>
        <dbReference type="Pfam" id="PF13439"/>
    </source>
</evidence>
<dbReference type="Gene3D" id="3.40.50.2000">
    <property type="entry name" value="Glycogen Phosphorylase B"/>
    <property type="match status" value="2"/>
</dbReference>
<dbReference type="InterPro" id="IPR028098">
    <property type="entry name" value="Glyco_trans_4-like_N"/>
</dbReference>
<evidence type="ECO:0000313" key="4">
    <source>
        <dbReference type="Proteomes" id="UP000046155"/>
    </source>
</evidence>
<dbReference type="EMBL" id="CDRZ01000244">
    <property type="protein sequence ID" value="CEO89384.1"/>
    <property type="molecule type" value="Genomic_DNA"/>
</dbReference>
<dbReference type="Pfam" id="PF00534">
    <property type="entry name" value="Glycos_transf_1"/>
    <property type="match status" value="1"/>
</dbReference>
<organism evidence="3 4">
    <name type="scientific">Syntrophaceticus schinkii</name>
    <dbReference type="NCBI Taxonomy" id="499207"/>
    <lineage>
        <taxon>Bacteria</taxon>
        <taxon>Bacillati</taxon>
        <taxon>Bacillota</taxon>
        <taxon>Clostridia</taxon>
        <taxon>Thermoanaerobacterales</taxon>
        <taxon>Thermoanaerobacterales Family III. Incertae Sedis</taxon>
        <taxon>Syntrophaceticus</taxon>
    </lineage>
</organism>
<feature type="domain" description="Glycosyl transferase family 1" evidence="1">
    <location>
        <begin position="195"/>
        <end position="354"/>
    </location>
</feature>
<dbReference type="OrthoDB" id="9802525at2"/>